<comment type="caution">
    <text evidence="1">The sequence shown here is derived from an EMBL/GenBank/DDBJ whole genome shotgun (WGS) entry which is preliminary data.</text>
</comment>
<keyword evidence="2" id="KW-1185">Reference proteome</keyword>
<name>A0ABU3U9A4_9FLAO</name>
<gene>
    <name evidence="1" type="ORF">RXV94_12350</name>
</gene>
<organism evidence="1 2">
    <name type="scientific">Gilvirhabdus luticola</name>
    <dbReference type="NCBI Taxonomy" id="3079858"/>
    <lineage>
        <taxon>Bacteria</taxon>
        <taxon>Pseudomonadati</taxon>
        <taxon>Bacteroidota</taxon>
        <taxon>Flavobacteriia</taxon>
        <taxon>Flavobacteriales</taxon>
        <taxon>Flavobacteriaceae</taxon>
        <taxon>Gilvirhabdus</taxon>
    </lineage>
</organism>
<protein>
    <submittedName>
        <fullName evidence="1">Nuclear transport factor 2 family protein</fullName>
    </submittedName>
</protein>
<evidence type="ECO:0000313" key="1">
    <source>
        <dbReference type="EMBL" id="MDU8886956.1"/>
    </source>
</evidence>
<accession>A0ABU3U9A4</accession>
<reference evidence="1 2" key="1">
    <citation type="submission" date="2023-10" db="EMBL/GenBank/DDBJ databases">
        <title>Marimonas sp. nov. isolated from tidal mud flat.</title>
        <authorList>
            <person name="Jaincy N.J."/>
            <person name="Srinivasan S."/>
            <person name="Lee S.-S."/>
        </authorList>
    </citation>
    <scope>NUCLEOTIDE SEQUENCE [LARGE SCALE GENOMIC DNA]</scope>
    <source>
        <strain evidence="1 2">MJ-SS3</strain>
    </source>
</reference>
<proteinExistence type="predicted"/>
<sequence length="173" mass="19536">MKKLFLLGLTLVLFIACQEQKPQRYFADSPEIETLKSGIKAYESGDWDAWKSHFVDTAKIFVNSIKPMSLEERADGLQSMASAMSSYGFNHDREFIEMVLDKEDETWVYYWAAHKGTFAANGKELVIPVHLAVQFVDGKIVEEHVYYDGTGMNAEFAAMEAAKASEEAESTEE</sequence>
<dbReference type="EMBL" id="JAWHTF010000007">
    <property type="protein sequence ID" value="MDU8886956.1"/>
    <property type="molecule type" value="Genomic_DNA"/>
</dbReference>
<evidence type="ECO:0000313" key="2">
    <source>
        <dbReference type="Proteomes" id="UP001268651"/>
    </source>
</evidence>
<dbReference type="InterPro" id="IPR032710">
    <property type="entry name" value="NTF2-like_dom_sf"/>
</dbReference>
<dbReference type="PROSITE" id="PS51257">
    <property type="entry name" value="PROKAR_LIPOPROTEIN"/>
    <property type="match status" value="1"/>
</dbReference>
<dbReference type="Proteomes" id="UP001268651">
    <property type="component" value="Unassembled WGS sequence"/>
</dbReference>
<dbReference type="SUPFAM" id="SSF54427">
    <property type="entry name" value="NTF2-like"/>
    <property type="match status" value="1"/>
</dbReference>
<dbReference type="RefSeq" id="WP_316663053.1">
    <property type="nucleotide sequence ID" value="NZ_JAWHTF010000007.1"/>
</dbReference>
<dbReference type="Gene3D" id="3.10.450.50">
    <property type="match status" value="1"/>
</dbReference>